<dbReference type="GO" id="GO:0016740">
    <property type="term" value="F:transferase activity"/>
    <property type="evidence" value="ECO:0007669"/>
    <property type="project" value="UniProtKB-KW"/>
</dbReference>
<dbReference type="Pfam" id="PF00179">
    <property type="entry name" value="UQ_con"/>
    <property type="match status" value="1"/>
</dbReference>
<dbReference type="PROSITE" id="PS50127">
    <property type="entry name" value="UBC_2"/>
    <property type="match status" value="1"/>
</dbReference>
<evidence type="ECO:0000313" key="4">
    <source>
        <dbReference type="EnsemblPlants" id="TraesCS4D02G289700.1.cds1"/>
    </source>
</evidence>
<dbReference type="Gramene" id="TraesRN4D0100709900.1">
    <property type="protein sequence ID" value="TraesRN4D0100709900.1"/>
    <property type="gene ID" value="TraesRN4D0100709900"/>
</dbReference>
<evidence type="ECO:0000256" key="2">
    <source>
        <dbReference type="ARBA" id="ARBA00022786"/>
    </source>
</evidence>
<accession>A0A3B6JPF3</accession>
<dbReference type="Gene3D" id="3.10.110.10">
    <property type="entry name" value="Ubiquitin Conjugating Enzyme"/>
    <property type="match status" value="1"/>
</dbReference>
<keyword evidence="1" id="KW-0808">Transferase</keyword>
<dbReference type="EnsemblPlants" id="TraesCS4D02G289700.1">
    <property type="protein sequence ID" value="TraesCS4D02G289700.1.cds1"/>
    <property type="gene ID" value="TraesCS4D02G289700"/>
</dbReference>
<feature type="domain" description="UBC core" evidence="3">
    <location>
        <begin position="1"/>
        <end position="146"/>
    </location>
</feature>
<dbReference type="PANTHER" id="PTHR46116:SF47">
    <property type="entry name" value="UBC CORE DOMAIN-CONTAINING PROTEIN"/>
    <property type="match status" value="1"/>
</dbReference>
<dbReference type="Gramene" id="TraesCS4D02G289700.1">
    <property type="protein sequence ID" value="TraesCS4D02G289700.1.cds1"/>
    <property type="gene ID" value="TraesCS4D02G289700"/>
</dbReference>
<name>A0A3B6JPF3_WHEAT</name>
<dbReference type="InterPro" id="IPR000608">
    <property type="entry name" value="UBC"/>
</dbReference>
<keyword evidence="2" id="KW-0833">Ubl conjugation pathway</keyword>
<dbReference type="Gramene" id="TraesCS4D03G0686300.1">
    <property type="protein sequence ID" value="TraesCS4D03G0686300.1.CDS1"/>
    <property type="gene ID" value="TraesCS4D03G0686300"/>
</dbReference>
<keyword evidence="5" id="KW-1185">Reference proteome</keyword>
<proteinExistence type="predicted"/>
<protein>
    <recommendedName>
        <fullName evidence="3">UBC core domain-containing protein</fullName>
    </recommendedName>
</protein>
<dbReference type="Gramene" id="TraesCAD_scaffold_181004_01G000100.1">
    <property type="protein sequence ID" value="TraesCAD_scaffold_181004_01G000100.1"/>
    <property type="gene ID" value="TraesCAD_scaffold_181004_01G000100"/>
</dbReference>
<organism evidence="4">
    <name type="scientific">Triticum aestivum</name>
    <name type="common">Wheat</name>
    <dbReference type="NCBI Taxonomy" id="4565"/>
    <lineage>
        <taxon>Eukaryota</taxon>
        <taxon>Viridiplantae</taxon>
        <taxon>Streptophyta</taxon>
        <taxon>Embryophyta</taxon>
        <taxon>Tracheophyta</taxon>
        <taxon>Spermatophyta</taxon>
        <taxon>Magnoliopsida</taxon>
        <taxon>Liliopsida</taxon>
        <taxon>Poales</taxon>
        <taxon>Poaceae</taxon>
        <taxon>BOP clade</taxon>
        <taxon>Pooideae</taxon>
        <taxon>Triticodae</taxon>
        <taxon>Triticeae</taxon>
        <taxon>Triticinae</taxon>
        <taxon>Triticum</taxon>
    </lineage>
</organism>
<evidence type="ECO:0000259" key="3">
    <source>
        <dbReference type="PROSITE" id="PS50127"/>
    </source>
</evidence>
<dbReference type="CDD" id="cd23837">
    <property type="entry name" value="UBCc_UBE2O"/>
    <property type="match status" value="1"/>
</dbReference>
<reference evidence="4" key="1">
    <citation type="submission" date="2018-08" db="EMBL/GenBank/DDBJ databases">
        <authorList>
            <person name="Rossello M."/>
        </authorList>
    </citation>
    <scope>NUCLEOTIDE SEQUENCE [LARGE SCALE GENOMIC DNA]</scope>
    <source>
        <strain evidence="4">cv. Chinese Spring</strain>
    </source>
</reference>
<dbReference type="STRING" id="4565.A0A3B6JPF3"/>
<dbReference type="Gramene" id="TraesROB_scaffold_143123_01G000100.1">
    <property type="protein sequence ID" value="TraesROB_scaffold_143123_01G000100.1"/>
    <property type="gene ID" value="TraesROB_scaffold_143123_01G000100"/>
</dbReference>
<dbReference type="SUPFAM" id="SSF54495">
    <property type="entry name" value="UBC-like"/>
    <property type="match status" value="1"/>
</dbReference>
<dbReference type="InterPro" id="IPR016135">
    <property type="entry name" value="UBQ-conjugating_enzyme/RWD"/>
</dbReference>
<evidence type="ECO:0000313" key="5">
    <source>
        <dbReference type="Proteomes" id="UP000019116"/>
    </source>
</evidence>
<dbReference type="Gramene" id="TraesWEE_scaffold_158420_01G000100.1">
    <property type="protein sequence ID" value="TraesWEE_scaffold_158420_01G000100.1"/>
    <property type="gene ID" value="TraesWEE_scaffold_158420_01G000100"/>
</dbReference>
<dbReference type="Gramene" id="TraesKAR4D01G0332280.1">
    <property type="protein sequence ID" value="cds.TraesKAR4D01G0332280.1"/>
    <property type="gene ID" value="TraesKAR4D01G0332280"/>
</dbReference>
<dbReference type="SMART" id="SM00212">
    <property type="entry name" value="UBCc"/>
    <property type="match status" value="1"/>
</dbReference>
<evidence type="ECO:0000256" key="1">
    <source>
        <dbReference type="ARBA" id="ARBA00022679"/>
    </source>
</evidence>
<dbReference type="AlphaFoldDB" id="A0A3B6JPF3"/>
<dbReference type="Gramene" id="TraesCLE_scaffold_163446_01G000100.1">
    <property type="protein sequence ID" value="TraesCLE_scaffold_163446_01G000100.1"/>
    <property type="gene ID" value="TraesCLE_scaffold_163446_01G000100"/>
</dbReference>
<sequence length="229" mass="25622">MYADTIYVQAFEDRMDLLRVAMVGASGTPYQDGLFFFDLQMPPSYPDVPPQVYYHAFGFRLNPNLYTDGTVCLSLLNTFSGEGTEVWVPGTSSLLQVVVSIQALVLNSQPFYNEAGYEHLIDRPEGHRHELPYNENAFLLTLRTMIHLLRRPPQGFDGFVMDHFRRRGRSVLETCEAYLQGCVDAGHGSMELPCSTGFRTALANVMPKLTTAFAQIGALGCDHCTTTKH</sequence>
<reference evidence="4" key="2">
    <citation type="submission" date="2018-10" db="UniProtKB">
        <authorList>
            <consortium name="EnsemblPlants"/>
        </authorList>
    </citation>
    <scope>IDENTIFICATION</scope>
</reference>
<dbReference type="Proteomes" id="UP000019116">
    <property type="component" value="Chromosome 4D"/>
</dbReference>
<dbReference type="PANTHER" id="PTHR46116">
    <property type="entry name" value="(E3-INDEPENDENT) E2 UBIQUITIN-CONJUGATING ENZYME"/>
    <property type="match status" value="1"/>
</dbReference>
<dbReference type="SMR" id="A0A3B6JPF3"/>
<dbReference type="OMA" id="NEPGHEC"/>
<dbReference type="OrthoDB" id="679956at2759"/>